<dbReference type="KEGG" id="sgrg:L0C25_19265"/>
<keyword evidence="4" id="KW-1185">Reference proteome</keyword>
<dbReference type="Pfam" id="PF19870">
    <property type="entry name" value="DUF6343"/>
    <property type="match status" value="1"/>
</dbReference>
<reference evidence="3" key="1">
    <citation type="submission" date="2022-01" db="EMBL/GenBank/DDBJ databases">
        <title>Nocardioidaceae gen. sp. A5X3R13.</title>
        <authorList>
            <person name="Lopez Marin M.A."/>
            <person name="Uhlik O."/>
        </authorList>
    </citation>
    <scope>NUCLEOTIDE SEQUENCE</scope>
    <source>
        <strain evidence="3">A5X3R13</strain>
    </source>
</reference>
<feature type="transmembrane region" description="Helical" evidence="2">
    <location>
        <begin position="29"/>
        <end position="48"/>
    </location>
</feature>
<protein>
    <submittedName>
        <fullName evidence="3">DUF6343 family protein</fullName>
    </submittedName>
</protein>
<dbReference type="InterPro" id="IPR045924">
    <property type="entry name" value="DUF6343"/>
</dbReference>
<keyword evidence="2" id="KW-1133">Transmembrane helix</keyword>
<organism evidence="3 4">
    <name type="scientific">Solicola gregarius</name>
    <dbReference type="NCBI Taxonomy" id="2908642"/>
    <lineage>
        <taxon>Bacteria</taxon>
        <taxon>Bacillati</taxon>
        <taxon>Actinomycetota</taxon>
        <taxon>Actinomycetes</taxon>
        <taxon>Propionibacteriales</taxon>
        <taxon>Nocardioidaceae</taxon>
        <taxon>Solicola</taxon>
    </lineage>
</organism>
<evidence type="ECO:0000256" key="1">
    <source>
        <dbReference type="SAM" id="MobiDB-lite"/>
    </source>
</evidence>
<sequence>MSARGFDNPFGDRSGREPVSARSPLRLRLVLSLVGATGFAALAVVALIVQGAVWLPVVAVALAAVGLADAVVITHRLGDRGD</sequence>
<name>A0AA46TG19_9ACTN</name>
<dbReference type="EMBL" id="CP094970">
    <property type="protein sequence ID" value="UYM04651.1"/>
    <property type="molecule type" value="Genomic_DNA"/>
</dbReference>
<gene>
    <name evidence="3" type="ORF">L0C25_19265</name>
</gene>
<accession>A0AA46TG19</accession>
<evidence type="ECO:0000313" key="3">
    <source>
        <dbReference type="EMBL" id="UYM04651.1"/>
    </source>
</evidence>
<feature type="transmembrane region" description="Helical" evidence="2">
    <location>
        <begin position="54"/>
        <end position="73"/>
    </location>
</feature>
<evidence type="ECO:0000313" key="4">
    <source>
        <dbReference type="Proteomes" id="UP001164390"/>
    </source>
</evidence>
<keyword evidence="2" id="KW-0812">Transmembrane</keyword>
<evidence type="ECO:0000256" key="2">
    <source>
        <dbReference type="SAM" id="Phobius"/>
    </source>
</evidence>
<dbReference type="AlphaFoldDB" id="A0AA46TG19"/>
<dbReference type="RefSeq" id="WP_271633409.1">
    <property type="nucleotide sequence ID" value="NZ_CP094970.1"/>
</dbReference>
<proteinExistence type="predicted"/>
<keyword evidence="2" id="KW-0472">Membrane</keyword>
<dbReference type="Proteomes" id="UP001164390">
    <property type="component" value="Chromosome"/>
</dbReference>
<feature type="region of interest" description="Disordered" evidence="1">
    <location>
        <begin position="1"/>
        <end position="20"/>
    </location>
</feature>